<feature type="domain" description="Ice-binding protein C-terminal" evidence="2">
    <location>
        <begin position="171"/>
        <end position="193"/>
    </location>
</feature>
<keyword evidence="4" id="KW-1185">Reference proteome</keyword>
<dbReference type="RefSeq" id="WP_124328978.1">
    <property type="nucleotide sequence ID" value="NZ_BEXT01000001.1"/>
</dbReference>
<feature type="chain" id="PRO_5019485028" evidence="1">
    <location>
        <begin position="24"/>
        <end position="197"/>
    </location>
</feature>
<reference evidence="4" key="2">
    <citation type="submission" date="2019-01" db="EMBL/GenBank/DDBJ databases">
        <title>Genome sequence of Desulfonema ishimotonii strain Tokyo 01.</title>
        <authorList>
            <person name="Fukui M."/>
        </authorList>
    </citation>
    <scope>NUCLEOTIDE SEQUENCE [LARGE SCALE GENOMIC DNA]</scope>
    <source>
        <strain evidence="4">Tokyo 01</strain>
    </source>
</reference>
<comment type="caution">
    <text evidence="3">The sequence shown here is derived from an EMBL/GenBank/DDBJ whole genome shotgun (WGS) entry which is preliminary data.</text>
</comment>
<evidence type="ECO:0000313" key="4">
    <source>
        <dbReference type="Proteomes" id="UP000288096"/>
    </source>
</evidence>
<dbReference type="AlphaFoldDB" id="A0A401FXN2"/>
<evidence type="ECO:0000313" key="3">
    <source>
        <dbReference type="EMBL" id="GBC61721.1"/>
    </source>
</evidence>
<proteinExistence type="predicted"/>
<reference evidence="4" key="1">
    <citation type="submission" date="2017-11" db="EMBL/GenBank/DDBJ databases">
        <authorList>
            <person name="Watanabe M."/>
            <person name="Kojima H."/>
        </authorList>
    </citation>
    <scope>NUCLEOTIDE SEQUENCE [LARGE SCALE GENOMIC DNA]</scope>
    <source>
        <strain evidence="4">Tokyo 01</strain>
    </source>
</reference>
<dbReference type="NCBIfam" id="TIGR02595">
    <property type="entry name" value="PEP_CTERM"/>
    <property type="match status" value="1"/>
</dbReference>
<name>A0A401FXN2_9BACT</name>
<organism evidence="3 4">
    <name type="scientific">Desulfonema ishimotonii</name>
    <dbReference type="NCBI Taxonomy" id="45657"/>
    <lineage>
        <taxon>Bacteria</taxon>
        <taxon>Pseudomonadati</taxon>
        <taxon>Thermodesulfobacteriota</taxon>
        <taxon>Desulfobacteria</taxon>
        <taxon>Desulfobacterales</taxon>
        <taxon>Desulfococcaceae</taxon>
        <taxon>Desulfonema</taxon>
    </lineage>
</organism>
<feature type="signal peptide" evidence="1">
    <location>
        <begin position="1"/>
        <end position="23"/>
    </location>
</feature>
<gene>
    <name evidence="3" type="ORF">DENIS_2683</name>
</gene>
<dbReference type="InterPro" id="IPR013424">
    <property type="entry name" value="Ice-binding_C"/>
</dbReference>
<dbReference type="Pfam" id="PF07589">
    <property type="entry name" value="PEP-CTERM"/>
    <property type="match status" value="1"/>
</dbReference>
<evidence type="ECO:0000256" key="1">
    <source>
        <dbReference type="SAM" id="SignalP"/>
    </source>
</evidence>
<accession>A0A401FXN2</accession>
<evidence type="ECO:0000259" key="2">
    <source>
        <dbReference type="Pfam" id="PF07589"/>
    </source>
</evidence>
<protein>
    <submittedName>
        <fullName evidence="3">PEP-CTERM sorting domain-containing protein</fullName>
    </submittedName>
</protein>
<sequence length="197" mass="20358">MKKYLAALTVLLVVLCVSGTATAVSLNSGQLIGTYSGNDPSSDSKDLSGLESIVEAYLGAEDIDLDFYAKVDAPGSSTTEGSGSLSLTYSSENKSGTWTAGTAINLYSVKAGKGYALYWLDDAIASATWATENLTVGKKGNIPAISHLSTWIVKSDGGGSVEPTPDPVTAPTPEPATIALLGFGLIGLACVRRKFQN</sequence>
<dbReference type="Proteomes" id="UP000288096">
    <property type="component" value="Unassembled WGS sequence"/>
</dbReference>
<dbReference type="OrthoDB" id="9896261at2"/>
<keyword evidence="1" id="KW-0732">Signal</keyword>
<dbReference type="EMBL" id="BEXT01000001">
    <property type="protein sequence ID" value="GBC61721.1"/>
    <property type="molecule type" value="Genomic_DNA"/>
</dbReference>